<feature type="transmembrane region" description="Helical" evidence="1">
    <location>
        <begin position="104"/>
        <end position="125"/>
    </location>
</feature>
<feature type="transmembrane region" description="Helical" evidence="1">
    <location>
        <begin position="268"/>
        <end position="287"/>
    </location>
</feature>
<keyword evidence="1" id="KW-0472">Membrane</keyword>
<evidence type="ECO:0000256" key="1">
    <source>
        <dbReference type="SAM" id="Phobius"/>
    </source>
</evidence>
<keyword evidence="1" id="KW-0812">Transmembrane</keyword>
<feature type="transmembrane region" description="Helical" evidence="1">
    <location>
        <begin position="157"/>
        <end position="174"/>
    </location>
</feature>
<dbReference type="EMBL" id="CZAF01000010">
    <property type="protein sequence ID" value="CUP38055.1"/>
    <property type="molecule type" value="Genomic_DNA"/>
</dbReference>
<feature type="transmembrane region" description="Helical" evidence="1">
    <location>
        <begin position="64"/>
        <end position="84"/>
    </location>
</feature>
<organism evidence="3 6">
    <name type="scientific">Bacteroides uniformis</name>
    <dbReference type="NCBI Taxonomy" id="820"/>
    <lineage>
        <taxon>Bacteria</taxon>
        <taxon>Pseudomonadati</taxon>
        <taxon>Bacteroidota</taxon>
        <taxon>Bacteroidia</taxon>
        <taxon>Bacteroidales</taxon>
        <taxon>Bacteroidaceae</taxon>
        <taxon>Bacteroides</taxon>
    </lineage>
</organism>
<evidence type="ECO:0000313" key="2">
    <source>
        <dbReference type="EMBL" id="CUP38055.1"/>
    </source>
</evidence>
<dbReference type="Proteomes" id="UP000095614">
    <property type="component" value="Unassembled WGS sequence"/>
</dbReference>
<feature type="transmembrane region" description="Helical" evidence="1">
    <location>
        <begin position="448"/>
        <end position="469"/>
    </location>
</feature>
<feature type="transmembrane region" description="Helical" evidence="1">
    <location>
        <begin position="333"/>
        <end position="351"/>
    </location>
</feature>
<dbReference type="PATRIC" id="fig|820.27.peg.2089"/>
<accession>A0A139K6V9</accession>
<feature type="transmembrane region" description="Helical" evidence="1">
    <location>
        <begin position="245"/>
        <end position="261"/>
    </location>
</feature>
<dbReference type="RefSeq" id="WP_022400687.1">
    <property type="nucleotide sequence ID" value="NZ_CABKOQ010000012.1"/>
</dbReference>
<feature type="transmembrane region" description="Helical" evidence="1">
    <location>
        <begin position="223"/>
        <end position="239"/>
    </location>
</feature>
<dbReference type="InterPro" id="IPR029468">
    <property type="entry name" value="O-ag_pol_Wzy"/>
</dbReference>
<feature type="transmembrane region" description="Helical" evidence="1">
    <location>
        <begin position="299"/>
        <end position="321"/>
    </location>
</feature>
<dbReference type="Proteomes" id="UP001218502">
    <property type="component" value="Unassembled WGS sequence"/>
</dbReference>
<gene>
    <name evidence="2" type="ORF">ERS852462_03425</name>
    <name evidence="3" type="ORF">POY80_12440</name>
    <name evidence="4" type="ORF">POZ24_12175</name>
</gene>
<dbReference type="AlphaFoldDB" id="A0A139K6V9"/>
<reference evidence="3" key="2">
    <citation type="submission" date="2022-10" db="EMBL/GenBank/DDBJ databases">
        <title>Human gut microbiome strain richness.</title>
        <authorList>
            <person name="Chen-Liaw A."/>
        </authorList>
    </citation>
    <scope>NUCLEOTIDE SEQUENCE</scope>
    <source>
        <strain evidence="4">1001713st2_A4_1001713B170214_170313</strain>
        <strain evidence="3">A1_m1001262Bd0_191120</strain>
    </source>
</reference>
<feature type="transmembrane region" description="Helical" evidence="1">
    <location>
        <begin position="425"/>
        <end position="442"/>
    </location>
</feature>
<protein>
    <submittedName>
        <fullName evidence="3">O-antigen polysaccharide polymerase Wzy family protein</fullName>
    </submittedName>
</protein>
<dbReference type="EMBL" id="JAQNQY010000012">
    <property type="protein sequence ID" value="MDC1753251.1"/>
    <property type="molecule type" value="Genomic_DNA"/>
</dbReference>
<sequence>MVNLKLYLLKKELQILIVSIFFALFVFFARYVIESIPCLQYALILFIVYILVSFLRFVKVVSCIMIFIYGFILFLCSRVFLSIFDSSILFESDKYVFYTFADTTVLEVLLILSVSFVSVIIGYLSSYAKSDFKAKDYTQFTSQASSYVYTDKQLQKILYYLILLSAPGVLYKGMHDLMLIKQYGYLIMFMEMPPAPLFARASWGFFNIVFPMLLMFVPSRKQFKYYCVLFFLVSSVSFLKGSRSTLLAPIVYFIWFYYSFYSTKKISVKNIACFILFVAFVAQGILFLRDKDASFNLSISQMLFALFYSQGATYVLLGNYLDYSSDFANSTRYSILFSLCTTFLWFFNPLYRKGQSEELVQHTLSLDDQLMYAVNPELYLSGVGYGSSYIAELYQLGGVLALIIGSYLIGRIIKWYERNYNKSYTYVYFSWFIIPHLIWTSRGSYFPSPFLIMIGVLFYVTLRAVVVTWNKRKLKDAFFNKLIIF</sequence>
<dbReference type="EMBL" id="JAQNSG010000010">
    <property type="protein sequence ID" value="MDC1880781.1"/>
    <property type="molecule type" value="Genomic_DNA"/>
</dbReference>
<evidence type="ECO:0000313" key="4">
    <source>
        <dbReference type="EMBL" id="MDC1880781.1"/>
    </source>
</evidence>
<feature type="transmembrane region" description="Helical" evidence="1">
    <location>
        <begin position="393"/>
        <end position="413"/>
    </location>
</feature>
<evidence type="ECO:0000313" key="3">
    <source>
        <dbReference type="EMBL" id="MDC1753251.1"/>
    </source>
</evidence>
<dbReference type="NCBIfam" id="TIGR04370">
    <property type="entry name" value="glyco_rpt_poly"/>
    <property type="match status" value="1"/>
</dbReference>
<reference evidence="2 5" key="1">
    <citation type="submission" date="2015-09" db="EMBL/GenBank/DDBJ databases">
        <authorList>
            <consortium name="Pathogen Informatics"/>
        </authorList>
    </citation>
    <scope>NUCLEOTIDE SEQUENCE [LARGE SCALE GENOMIC DNA]</scope>
    <source>
        <strain evidence="2 5">2789STDY5834847</strain>
    </source>
</reference>
<dbReference type="Pfam" id="PF14296">
    <property type="entry name" value="O-ag_pol_Wzy"/>
    <property type="match status" value="1"/>
</dbReference>
<dbReference type="OrthoDB" id="1938692at2"/>
<name>A0A139K6V9_BACUN</name>
<feature type="transmembrane region" description="Helical" evidence="1">
    <location>
        <begin position="12"/>
        <end position="33"/>
    </location>
</feature>
<keyword evidence="1" id="KW-1133">Transmembrane helix</keyword>
<feature type="transmembrane region" description="Helical" evidence="1">
    <location>
        <begin position="39"/>
        <end position="57"/>
    </location>
</feature>
<evidence type="ECO:0000313" key="5">
    <source>
        <dbReference type="Proteomes" id="UP000095614"/>
    </source>
</evidence>
<dbReference type="Proteomes" id="UP001213309">
    <property type="component" value="Unassembled WGS sequence"/>
</dbReference>
<evidence type="ECO:0000313" key="6">
    <source>
        <dbReference type="Proteomes" id="UP001218502"/>
    </source>
</evidence>
<feature type="transmembrane region" description="Helical" evidence="1">
    <location>
        <begin position="194"/>
        <end position="216"/>
    </location>
</feature>
<proteinExistence type="predicted"/>